<keyword evidence="5 9" id="KW-1003">Cell membrane</keyword>
<evidence type="ECO:0000256" key="8">
    <source>
        <dbReference type="ARBA" id="ARBA00023136"/>
    </source>
</evidence>
<feature type="transmembrane region" description="Helical" evidence="9">
    <location>
        <begin position="115"/>
        <end position="135"/>
    </location>
</feature>
<protein>
    <recommendedName>
        <fullName evidence="3 9">Energy-coupling factor transporter transmembrane protein EcfT</fullName>
        <shortName evidence="9">ECF transporter T component EcfT</shortName>
    </recommendedName>
</protein>
<name>A0A0J6WUK0_9FIRM</name>
<reference evidence="10 11" key="1">
    <citation type="submission" date="2015-06" db="EMBL/GenBank/DDBJ databases">
        <title>Draft genome sequence of beer spoilage bacterium Megasphaera cerevisiae type strain 20462.</title>
        <authorList>
            <person name="Kutumbaka K."/>
            <person name="Pasmowitz J."/>
            <person name="Mategko J."/>
            <person name="Reyes D."/>
            <person name="Friedrich A."/>
            <person name="Han S."/>
            <person name="Martens-Habbena W."/>
            <person name="Neal-McKinney J."/>
            <person name="Janagama H.K."/>
            <person name="Nadala C."/>
            <person name="Samadpour M."/>
        </authorList>
    </citation>
    <scope>NUCLEOTIDE SEQUENCE [LARGE SCALE GENOMIC DNA]</scope>
    <source>
        <strain evidence="10 11">DSM 20462</strain>
    </source>
</reference>
<evidence type="ECO:0000313" key="11">
    <source>
        <dbReference type="Proteomes" id="UP000036503"/>
    </source>
</evidence>
<evidence type="ECO:0000256" key="7">
    <source>
        <dbReference type="ARBA" id="ARBA00022989"/>
    </source>
</evidence>
<dbReference type="InterPro" id="IPR024919">
    <property type="entry name" value="EcfT"/>
</dbReference>
<organism evidence="10 11">
    <name type="scientific">Megasphaera cerevisiae DSM 20462</name>
    <dbReference type="NCBI Taxonomy" id="1122219"/>
    <lineage>
        <taxon>Bacteria</taxon>
        <taxon>Bacillati</taxon>
        <taxon>Bacillota</taxon>
        <taxon>Negativicutes</taxon>
        <taxon>Veillonellales</taxon>
        <taxon>Veillonellaceae</taxon>
        <taxon>Megasphaera</taxon>
    </lineage>
</organism>
<comment type="function">
    <text evidence="9">Transmembrane (T) component of an energy-coupling factor (ECF) ABC-transporter complex. Unlike classic ABC transporters this ECF transporter provides the energy necessary to transport a number of different substrates.</text>
</comment>
<evidence type="ECO:0000256" key="9">
    <source>
        <dbReference type="HAMAP-Rule" id="MF_01461"/>
    </source>
</evidence>
<dbReference type="AlphaFoldDB" id="A0A0J6WUK0"/>
<evidence type="ECO:0000256" key="1">
    <source>
        <dbReference type="ARBA" id="ARBA00004651"/>
    </source>
</evidence>
<dbReference type="GO" id="GO:0005886">
    <property type="term" value="C:plasma membrane"/>
    <property type="evidence" value="ECO:0007669"/>
    <property type="project" value="UniProtKB-SubCell"/>
</dbReference>
<keyword evidence="6 9" id="KW-0812">Transmembrane</keyword>
<dbReference type="STRING" id="39029.BSR42_10410"/>
<dbReference type="PATRIC" id="fig|1122219.3.peg.2162"/>
<comment type="subunit">
    <text evidence="9">Forms a stable energy-coupling factor (ECF) transporter complex composed of 2 membrane-embedded substrate-binding proteins (S component), 2 ATP-binding proteins (A component) and 2 transmembrane proteins (T component).</text>
</comment>
<comment type="similarity">
    <text evidence="2 9">Belongs to the energy-coupling factor EcfT family.</text>
</comment>
<evidence type="ECO:0000256" key="6">
    <source>
        <dbReference type="ARBA" id="ARBA00022692"/>
    </source>
</evidence>
<feature type="transmembrane region" description="Helical" evidence="9">
    <location>
        <begin position="246"/>
        <end position="265"/>
    </location>
</feature>
<dbReference type="Proteomes" id="UP000036503">
    <property type="component" value="Unassembled WGS sequence"/>
</dbReference>
<dbReference type="RefSeq" id="WP_048514909.1">
    <property type="nucleotide sequence ID" value="NZ_FUXD01000007.1"/>
</dbReference>
<dbReference type="InterPro" id="IPR051611">
    <property type="entry name" value="ECF_transporter_component"/>
</dbReference>
<dbReference type="CDD" id="cd16914">
    <property type="entry name" value="EcfT"/>
    <property type="match status" value="1"/>
</dbReference>
<dbReference type="Pfam" id="PF02361">
    <property type="entry name" value="CbiQ"/>
    <property type="match status" value="1"/>
</dbReference>
<keyword evidence="4 9" id="KW-0813">Transport</keyword>
<dbReference type="PANTHER" id="PTHR34857:SF2">
    <property type="entry name" value="SLL0384 PROTEIN"/>
    <property type="match status" value="1"/>
</dbReference>
<evidence type="ECO:0000256" key="5">
    <source>
        <dbReference type="ARBA" id="ARBA00022475"/>
    </source>
</evidence>
<proteinExistence type="inferred from homology"/>
<gene>
    <name evidence="9" type="primary">ecfT</name>
    <name evidence="10" type="ORF">AB840_11050</name>
</gene>
<dbReference type="GO" id="GO:0022857">
    <property type="term" value="F:transmembrane transporter activity"/>
    <property type="evidence" value="ECO:0007669"/>
    <property type="project" value="UniProtKB-UniRule"/>
</dbReference>
<accession>A0A0J6WUK0</accession>
<dbReference type="InterPro" id="IPR003339">
    <property type="entry name" value="ABC/ECF_trnsptr_transmembrane"/>
</dbReference>
<evidence type="ECO:0000313" key="10">
    <source>
        <dbReference type="EMBL" id="KMO85863.1"/>
    </source>
</evidence>
<feature type="transmembrane region" description="Helical" evidence="9">
    <location>
        <begin position="73"/>
        <end position="94"/>
    </location>
</feature>
<evidence type="ECO:0000256" key="3">
    <source>
        <dbReference type="ARBA" id="ARBA00014042"/>
    </source>
</evidence>
<feature type="transmembrane region" description="Helical" evidence="9">
    <location>
        <begin position="32"/>
        <end position="58"/>
    </location>
</feature>
<keyword evidence="8 9" id="KW-0472">Membrane</keyword>
<dbReference type="InParanoid" id="A0A0J6WUK0"/>
<dbReference type="PANTHER" id="PTHR34857">
    <property type="entry name" value="SLL0384 PROTEIN"/>
    <property type="match status" value="1"/>
</dbReference>
<dbReference type="HAMAP" id="MF_01461">
    <property type="entry name" value="EcfT"/>
    <property type="match status" value="1"/>
</dbReference>
<keyword evidence="11" id="KW-1185">Reference proteome</keyword>
<comment type="caution">
    <text evidence="10">The sequence shown here is derived from an EMBL/GenBank/DDBJ whole genome shotgun (WGS) entry which is preliminary data.</text>
</comment>
<evidence type="ECO:0000256" key="4">
    <source>
        <dbReference type="ARBA" id="ARBA00022448"/>
    </source>
</evidence>
<keyword evidence="7 9" id="KW-1133">Transmembrane helix</keyword>
<dbReference type="EMBL" id="LEKT01000042">
    <property type="protein sequence ID" value="KMO85863.1"/>
    <property type="molecule type" value="Genomic_DNA"/>
</dbReference>
<dbReference type="FunCoup" id="A0A0J6WUK0">
    <property type="interactions" value="258"/>
</dbReference>
<comment type="subcellular location">
    <subcellularLocation>
        <location evidence="1 9">Cell membrane</location>
        <topology evidence="1 9">Multi-pass membrane protein</topology>
    </subcellularLocation>
</comment>
<evidence type="ECO:0000256" key="2">
    <source>
        <dbReference type="ARBA" id="ARBA00005660"/>
    </source>
</evidence>
<dbReference type="OrthoDB" id="8075495at2"/>
<sequence>MLTDITLGQYFPGNSFLHHLDPRAKIIGTMMFIVAIFFADSLLAYSIVTAFVVLNFIISRLPAKLILKSLRPLWIIIVFTMGVHIFTTPGDVVWQYGILHVTREGIYQGSRMTGRLIYLIVFSSLLTYTTSPIVLTDGIEHLLNPFRRIGVPAHELAMMMTIALRFIPTLLEETDRIMKAQTARGANFTSGSLWQRGKNMIPLLVPLFVSAFRRADDLATAMEARCYRGGEGRTRMNELSYTYRDGIAMTAVLLVTVVLATLRWLV</sequence>